<name>A0ABN6MQN9_9BACT</name>
<dbReference type="PANTHER" id="PTHR33175">
    <property type="entry name" value="DNA-BINDING PROTEIN HU"/>
    <property type="match status" value="1"/>
</dbReference>
<dbReference type="EMBL" id="AP025591">
    <property type="protein sequence ID" value="BDG03326.1"/>
    <property type="molecule type" value="Genomic_DNA"/>
</dbReference>
<reference evidence="6" key="1">
    <citation type="journal article" date="2022" name="Int. J. Syst. Evol. Microbiol.">
        <title>Anaeromyxobacter oryzae sp. nov., Anaeromyxobacter diazotrophicus sp. nov. and Anaeromyxobacter paludicola sp. nov., isolated from paddy soils.</title>
        <authorList>
            <person name="Itoh H."/>
            <person name="Xu Z."/>
            <person name="Mise K."/>
            <person name="Masuda Y."/>
            <person name="Ushijima N."/>
            <person name="Hayakawa C."/>
            <person name="Shiratori Y."/>
            <person name="Senoo K."/>
        </authorList>
    </citation>
    <scope>NUCLEOTIDE SEQUENCE [LARGE SCALE GENOMIC DNA]</scope>
    <source>
        <strain evidence="6">Red232</strain>
    </source>
</reference>
<dbReference type="InterPro" id="IPR010992">
    <property type="entry name" value="IHF-like_DNA-bd_dom_sf"/>
</dbReference>
<evidence type="ECO:0000313" key="5">
    <source>
        <dbReference type="EMBL" id="BDG03326.1"/>
    </source>
</evidence>
<keyword evidence="2" id="KW-0226">DNA condensation</keyword>
<proteinExistence type="inferred from homology"/>
<dbReference type="RefSeq" id="WP_242395285.1">
    <property type="nucleotide sequence ID" value="NZ_AP025591.1"/>
</dbReference>
<organism evidence="5 6">
    <name type="scientific">Anaeromyxobacter oryzae</name>
    <dbReference type="NCBI Taxonomy" id="2918170"/>
    <lineage>
        <taxon>Bacteria</taxon>
        <taxon>Pseudomonadati</taxon>
        <taxon>Myxococcota</taxon>
        <taxon>Myxococcia</taxon>
        <taxon>Myxococcales</taxon>
        <taxon>Cystobacterineae</taxon>
        <taxon>Anaeromyxobacteraceae</taxon>
        <taxon>Anaeromyxobacter</taxon>
    </lineage>
</organism>
<dbReference type="PANTHER" id="PTHR33175:SF3">
    <property type="entry name" value="DNA-BINDING PROTEIN HU-BETA"/>
    <property type="match status" value="1"/>
</dbReference>
<evidence type="ECO:0000256" key="3">
    <source>
        <dbReference type="ARBA" id="ARBA00023125"/>
    </source>
</evidence>
<dbReference type="PRINTS" id="PR01727">
    <property type="entry name" value="DNABINDINGHU"/>
</dbReference>
<evidence type="ECO:0000256" key="4">
    <source>
        <dbReference type="RuleBase" id="RU003939"/>
    </source>
</evidence>
<sequence>MTQAQFFQAVAEGSQVSKAQVRAVFQAVEEVVTKRLKAEGKIPLGGLGAVKLVDRKARIGRNPATGEQIKIPARTAIKLTPAKALKDIFNKKAKK</sequence>
<dbReference type="InterPro" id="IPR000119">
    <property type="entry name" value="Hist_DNA-bd"/>
</dbReference>
<keyword evidence="6" id="KW-1185">Reference proteome</keyword>
<dbReference type="Proteomes" id="UP001162891">
    <property type="component" value="Chromosome"/>
</dbReference>
<evidence type="ECO:0000256" key="2">
    <source>
        <dbReference type="ARBA" id="ARBA00023067"/>
    </source>
</evidence>
<dbReference type="SMART" id="SM00411">
    <property type="entry name" value="BHL"/>
    <property type="match status" value="1"/>
</dbReference>
<dbReference type="Pfam" id="PF00216">
    <property type="entry name" value="Bac_DNA_binding"/>
    <property type="match status" value="1"/>
</dbReference>
<dbReference type="Gene3D" id="4.10.520.10">
    <property type="entry name" value="IHF-like DNA-binding proteins"/>
    <property type="match status" value="1"/>
</dbReference>
<keyword evidence="3" id="KW-0238">DNA-binding</keyword>
<gene>
    <name evidence="5" type="ORF">AMOR_23220</name>
</gene>
<evidence type="ECO:0000313" key="6">
    <source>
        <dbReference type="Proteomes" id="UP001162891"/>
    </source>
</evidence>
<dbReference type="SUPFAM" id="SSF47729">
    <property type="entry name" value="IHF-like DNA-binding proteins"/>
    <property type="match status" value="1"/>
</dbReference>
<dbReference type="CDD" id="cd00591">
    <property type="entry name" value="HU_IHF"/>
    <property type="match status" value="1"/>
</dbReference>
<evidence type="ECO:0000256" key="1">
    <source>
        <dbReference type="ARBA" id="ARBA00010529"/>
    </source>
</evidence>
<comment type="similarity">
    <text evidence="1 4">Belongs to the bacterial histone-like protein family.</text>
</comment>
<accession>A0ABN6MQN9</accession>
<protein>
    <submittedName>
        <fullName evidence="5">Transcriptional regulator</fullName>
    </submittedName>
</protein>